<keyword evidence="8" id="KW-1185">Reference proteome</keyword>
<dbReference type="Ensembl" id="ENSXMAT00000023745.1">
    <property type="protein sequence ID" value="ENSXMAP00000025564.1"/>
    <property type="gene ID" value="ENSXMAG00000024264.1"/>
</dbReference>
<keyword evidence="6" id="KW-0325">Glycoprotein</keyword>
<comment type="subcellular location">
    <subcellularLocation>
        <location evidence="1">Secreted</location>
    </subcellularLocation>
</comment>
<dbReference type="InterPro" id="IPR032675">
    <property type="entry name" value="LRR_dom_sf"/>
</dbReference>
<dbReference type="Gene3D" id="3.80.10.10">
    <property type="entry name" value="Ribonuclease Inhibitor"/>
    <property type="match status" value="1"/>
</dbReference>
<dbReference type="AlphaFoldDB" id="A0A3B5Q5Q8"/>
<evidence type="ECO:0000313" key="7">
    <source>
        <dbReference type="Ensembl" id="ENSXMAP00000025564.1"/>
    </source>
</evidence>
<protein>
    <submittedName>
        <fullName evidence="7">Osteoglycin, paralog b</fullName>
    </submittedName>
</protein>
<dbReference type="PROSITE" id="PS51450">
    <property type="entry name" value="LRR"/>
    <property type="match status" value="1"/>
</dbReference>
<dbReference type="SUPFAM" id="SSF52058">
    <property type="entry name" value="L domain-like"/>
    <property type="match status" value="1"/>
</dbReference>
<evidence type="ECO:0000256" key="3">
    <source>
        <dbReference type="ARBA" id="ARBA00022729"/>
    </source>
</evidence>
<dbReference type="InterPro" id="IPR001611">
    <property type="entry name" value="Leu-rich_rpt"/>
</dbReference>
<dbReference type="STRING" id="8083.ENSXMAP00000025564"/>
<organism evidence="7 8">
    <name type="scientific">Xiphophorus maculatus</name>
    <name type="common">Southern platyfish</name>
    <name type="synonym">Platypoecilus maculatus</name>
    <dbReference type="NCBI Taxonomy" id="8083"/>
    <lineage>
        <taxon>Eukaryota</taxon>
        <taxon>Metazoa</taxon>
        <taxon>Chordata</taxon>
        <taxon>Craniata</taxon>
        <taxon>Vertebrata</taxon>
        <taxon>Euteleostomi</taxon>
        <taxon>Actinopterygii</taxon>
        <taxon>Neopterygii</taxon>
        <taxon>Teleostei</taxon>
        <taxon>Neoteleostei</taxon>
        <taxon>Acanthomorphata</taxon>
        <taxon>Ovalentaria</taxon>
        <taxon>Atherinomorphae</taxon>
        <taxon>Cyprinodontiformes</taxon>
        <taxon>Poeciliidae</taxon>
        <taxon>Poeciliinae</taxon>
        <taxon>Xiphophorus</taxon>
    </lineage>
</organism>
<reference evidence="7" key="3">
    <citation type="submission" date="2025-08" db="UniProtKB">
        <authorList>
            <consortium name="Ensembl"/>
        </authorList>
    </citation>
    <scope>IDENTIFICATION</scope>
    <source>
        <strain evidence="7">JP 163 A</strain>
    </source>
</reference>
<name>A0A3B5Q5Q8_XIPMA</name>
<evidence type="ECO:0000256" key="4">
    <source>
        <dbReference type="ARBA" id="ARBA00022974"/>
    </source>
</evidence>
<dbReference type="Proteomes" id="UP000002852">
    <property type="component" value="Unassembled WGS sequence"/>
</dbReference>
<evidence type="ECO:0000256" key="5">
    <source>
        <dbReference type="ARBA" id="ARBA00023157"/>
    </source>
</evidence>
<reference evidence="7" key="4">
    <citation type="submission" date="2025-09" db="UniProtKB">
        <authorList>
            <consortium name="Ensembl"/>
        </authorList>
    </citation>
    <scope>IDENTIFICATION</scope>
    <source>
        <strain evidence="7">JP 163 A</strain>
    </source>
</reference>
<evidence type="ECO:0000256" key="1">
    <source>
        <dbReference type="ARBA" id="ARBA00004613"/>
    </source>
</evidence>
<dbReference type="InterPro" id="IPR043547">
    <property type="entry name" value="Mimecan/Epiphycan/Opticin"/>
</dbReference>
<keyword evidence="5" id="KW-1015">Disulfide bond</keyword>
<sequence length="163" mass="18687">MEARQPVMSVFWSHSLNVRRFPPDLAAVPSLPKETAYLHTHFNKISKISKQNSIDLGNIELIIFNSLQNHCLLPVQLTAFRVHFSQLYNELTAVSKLTESLRIFHLHNNNISTITDEMFCKGDTSHYIRSNLDRVRLNGDPIKLSGYPNSFICLQSLSVGWYN</sequence>
<evidence type="ECO:0000313" key="8">
    <source>
        <dbReference type="Proteomes" id="UP000002852"/>
    </source>
</evidence>
<keyword evidence="2" id="KW-0964">Secreted</keyword>
<dbReference type="GO" id="GO:0061975">
    <property type="term" value="P:articular cartilage development"/>
    <property type="evidence" value="ECO:0007669"/>
    <property type="project" value="TreeGrafter"/>
</dbReference>
<dbReference type="GO" id="GO:0005615">
    <property type="term" value="C:extracellular space"/>
    <property type="evidence" value="ECO:0007669"/>
    <property type="project" value="TreeGrafter"/>
</dbReference>
<accession>A0A3B5Q5Q8</accession>
<evidence type="ECO:0000256" key="2">
    <source>
        <dbReference type="ARBA" id="ARBA00022525"/>
    </source>
</evidence>
<reference evidence="8" key="1">
    <citation type="submission" date="2012-01" db="EMBL/GenBank/DDBJ databases">
        <authorList>
            <person name="Walter R."/>
            <person name="Schartl M."/>
            <person name="Warren W."/>
        </authorList>
    </citation>
    <scope>NUCLEOTIDE SEQUENCE [LARGE SCALE GENOMIC DNA]</scope>
    <source>
        <strain evidence="8">JP 163 A</strain>
    </source>
</reference>
<reference evidence="8" key="2">
    <citation type="journal article" date="2013" name="Nat. Genet.">
        <title>The genome of the platyfish, Xiphophorus maculatus, provides insights into evolutionary adaptation and several complex traits.</title>
        <authorList>
            <person name="Schartl M."/>
            <person name="Walter R.B."/>
            <person name="Shen Y."/>
            <person name="Garcia T."/>
            <person name="Catchen J."/>
            <person name="Amores A."/>
            <person name="Braasch I."/>
            <person name="Chalopin D."/>
            <person name="Volff J.N."/>
            <person name="Lesch K.P."/>
            <person name="Bisazza A."/>
            <person name="Minx P."/>
            <person name="Hillier L."/>
            <person name="Wilson R.K."/>
            <person name="Fuerstenberg S."/>
            <person name="Boore J."/>
            <person name="Searle S."/>
            <person name="Postlethwait J.H."/>
            <person name="Warren W.C."/>
        </authorList>
    </citation>
    <scope>NUCLEOTIDE SEQUENCE [LARGE SCALE GENOMIC DNA]</scope>
    <source>
        <strain evidence="8">JP 163 A</strain>
    </source>
</reference>
<dbReference type="PANTHER" id="PTHR46269:SF1">
    <property type="entry name" value="MIMECAN"/>
    <property type="match status" value="1"/>
</dbReference>
<keyword evidence="3" id="KW-0732">Signal</keyword>
<proteinExistence type="predicted"/>
<keyword evidence="4" id="KW-0654">Proteoglycan</keyword>
<dbReference type="PANTHER" id="PTHR46269">
    <property type="entry name" value="EPIPHYCAN-RELATED"/>
    <property type="match status" value="1"/>
</dbReference>
<dbReference type="GO" id="GO:0060348">
    <property type="term" value="P:bone development"/>
    <property type="evidence" value="ECO:0007669"/>
    <property type="project" value="TreeGrafter"/>
</dbReference>
<evidence type="ECO:0000256" key="6">
    <source>
        <dbReference type="ARBA" id="ARBA00023180"/>
    </source>
</evidence>
<dbReference type="GeneTree" id="ENSGT00940000157238"/>
<dbReference type="InParanoid" id="A0A3B5Q5Q8"/>
<dbReference type="GO" id="GO:0031012">
    <property type="term" value="C:extracellular matrix"/>
    <property type="evidence" value="ECO:0007669"/>
    <property type="project" value="TreeGrafter"/>
</dbReference>